<reference evidence="2" key="1">
    <citation type="journal article" date="2022" name="Mol. Ecol. Resour.">
        <title>The genomes of chicory, endive, great burdock and yacon provide insights into Asteraceae palaeo-polyploidization history and plant inulin production.</title>
        <authorList>
            <person name="Fan W."/>
            <person name="Wang S."/>
            <person name="Wang H."/>
            <person name="Wang A."/>
            <person name="Jiang F."/>
            <person name="Liu H."/>
            <person name="Zhao H."/>
            <person name="Xu D."/>
            <person name="Zhang Y."/>
        </authorList>
    </citation>
    <scope>NUCLEOTIDE SEQUENCE [LARGE SCALE GENOMIC DNA]</scope>
    <source>
        <strain evidence="2">cv. Niubang</strain>
    </source>
</reference>
<keyword evidence="2" id="KW-1185">Reference proteome</keyword>
<sequence length="168" mass="19065">MRRPLFYRIVDDVTANDEYFQRRPDATDRQSLSPLQKCTGAMRVLAYGTSVDAVDEYLRISATTTRDALMNFVDGVISCFGDEYLRKPNKDDLARLLHAGDQRGFPGMIGSIECMHWEWKNCPSAWAGQYAGRSGKPTIILEVVASYDLWIWHTFFGTPGSLNDINCR</sequence>
<reference evidence="1 2" key="2">
    <citation type="journal article" date="2022" name="Mol. Ecol. Resour.">
        <title>The genomes of chicory, endive, great burdock and yacon provide insights into Asteraceae paleo-polyploidization history and plant inulin production.</title>
        <authorList>
            <person name="Fan W."/>
            <person name="Wang S."/>
            <person name="Wang H."/>
            <person name="Wang A."/>
            <person name="Jiang F."/>
            <person name="Liu H."/>
            <person name="Zhao H."/>
            <person name="Xu D."/>
            <person name="Zhang Y."/>
        </authorList>
    </citation>
    <scope>NUCLEOTIDE SEQUENCE [LARGE SCALE GENOMIC DNA]</scope>
    <source>
        <strain evidence="2">cv. Niubang</strain>
    </source>
</reference>
<evidence type="ECO:0000313" key="1">
    <source>
        <dbReference type="EMBL" id="KAI3715085.1"/>
    </source>
</evidence>
<protein>
    <submittedName>
        <fullName evidence="1">Uncharacterized protein</fullName>
    </submittedName>
</protein>
<comment type="caution">
    <text evidence="1">The sequence shown here is derived from an EMBL/GenBank/DDBJ whole genome shotgun (WGS) entry which is preliminary data.</text>
</comment>
<evidence type="ECO:0000313" key="2">
    <source>
        <dbReference type="Proteomes" id="UP001055879"/>
    </source>
</evidence>
<dbReference type="EMBL" id="CM042053">
    <property type="protein sequence ID" value="KAI3715085.1"/>
    <property type="molecule type" value="Genomic_DNA"/>
</dbReference>
<accession>A0ACB9AYR5</accession>
<gene>
    <name evidence="1" type="ORF">L6452_22052</name>
</gene>
<proteinExistence type="predicted"/>
<organism evidence="1 2">
    <name type="scientific">Arctium lappa</name>
    <name type="common">Greater burdock</name>
    <name type="synonym">Lappa major</name>
    <dbReference type="NCBI Taxonomy" id="4217"/>
    <lineage>
        <taxon>Eukaryota</taxon>
        <taxon>Viridiplantae</taxon>
        <taxon>Streptophyta</taxon>
        <taxon>Embryophyta</taxon>
        <taxon>Tracheophyta</taxon>
        <taxon>Spermatophyta</taxon>
        <taxon>Magnoliopsida</taxon>
        <taxon>eudicotyledons</taxon>
        <taxon>Gunneridae</taxon>
        <taxon>Pentapetalae</taxon>
        <taxon>asterids</taxon>
        <taxon>campanulids</taxon>
        <taxon>Asterales</taxon>
        <taxon>Asteraceae</taxon>
        <taxon>Carduoideae</taxon>
        <taxon>Cardueae</taxon>
        <taxon>Arctiinae</taxon>
        <taxon>Arctium</taxon>
    </lineage>
</organism>
<dbReference type="Proteomes" id="UP001055879">
    <property type="component" value="Linkage Group LG07"/>
</dbReference>
<name>A0ACB9AYR5_ARCLA</name>